<evidence type="ECO:0000313" key="2">
    <source>
        <dbReference type="Proteomes" id="UP000194236"/>
    </source>
</evidence>
<organism evidence="1 2">
    <name type="scientific">Euroglyphus maynei</name>
    <name type="common">Mayne's house dust mite</name>
    <dbReference type="NCBI Taxonomy" id="6958"/>
    <lineage>
        <taxon>Eukaryota</taxon>
        <taxon>Metazoa</taxon>
        <taxon>Ecdysozoa</taxon>
        <taxon>Arthropoda</taxon>
        <taxon>Chelicerata</taxon>
        <taxon>Arachnida</taxon>
        <taxon>Acari</taxon>
        <taxon>Acariformes</taxon>
        <taxon>Sarcoptiformes</taxon>
        <taxon>Astigmata</taxon>
        <taxon>Psoroptidia</taxon>
        <taxon>Analgoidea</taxon>
        <taxon>Pyroglyphidae</taxon>
        <taxon>Pyroglyphinae</taxon>
        <taxon>Euroglyphus</taxon>
    </lineage>
</organism>
<evidence type="ECO:0000313" key="1">
    <source>
        <dbReference type="EMBL" id="OTF82348.1"/>
    </source>
</evidence>
<protein>
    <submittedName>
        <fullName evidence="1">Uncharacterized protein</fullName>
    </submittedName>
</protein>
<dbReference type="EMBL" id="MUJZ01008893">
    <property type="protein sequence ID" value="OTF82348.1"/>
    <property type="molecule type" value="Genomic_DNA"/>
</dbReference>
<sequence length="243" mass="26802">MDSMLPPAGNDGGWQEKARAMIQALVFALVYKCRREGTVMSQRTIQAHLPLRSIARLYIQSVEEQWHDEARLPLENYLGTLAGFDLATVDSPSEWAQEALNQHGYLIQQFTRMLALFNDTYGHVFARDAGDIDLRDVVHNARILVILIPALEISSTEAAALGRLYVNRPGFPGECFICELRLPEPCSRWKHNIPVPLLPAGYAPAFPASAGCYTSPPTPASPVPLPRGFSSSYGVSPPLCKAR</sequence>
<keyword evidence="2" id="KW-1185">Reference proteome</keyword>
<dbReference type="Proteomes" id="UP000194236">
    <property type="component" value="Unassembled WGS sequence"/>
</dbReference>
<proteinExistence type="predicted"/>
<name>A0A1Y3BQX3_EURMA</name>
<gene>
    <name evidence="1" type="ORF">BLA29_000312</name>
</gene>
<dbReference type="AlphaFoldDB" id="A0A1Y3BQX3"/>
<accession>A0A1Y3BQX3</accession>
<reference evidence="1 2" key="1">
    <citation type="submission" date="2017-03" db="EMBL/GenBank/DDBJ databases">
        <title>Genome Survey of Euroglyphus maynei.</title>
        <authorList>
            <person name="Arlian L.G."/>
            <person name="Morgan M.S."/>
            <person name="Rider S.D."/>
        </authorList>
    </citation>
    <scope>NUCLEOTIDE SEQUENCE [LARGE SCALE GENOMIC DNA]</scope>
    <source>
        <strain evidence="1">Arlian Lab</strain>
        <tissue evidence="1">Whole body</tissue>
    </source>
</reference>
<comment type="caution">
    <text evidence="1">The sequence shown here is derived from an EMBL/GenBank/DDBJ whole genome shotgun (WGS) entry which is preliminary data.</text>
</comment>